<dbReference type="EnsemblMetazoa" id="XM_020006769.1">
    <property type="protein sequence ID" value="XP_019862328.1"/>
    <property type="gene ID" value="LOC109590928"/>
</dbReference>
<dbReference type="InParanoid" id="A0A1X7VPY9"/>
<dbReference type="KEGG" id="aqu:109590928"/>
<reference evidence="2" key="2">
    <citation type="submission" date="2017-05" db="UniProtKB">
        <authorList>
            <consortium name="EnsemblMetazoa"/>
        </authorList>
    </citation>
    <scope>IDENTIFICATION</scope>
</reference>
<proteinExistence type="predicted"/>
<dbReference type="EnsemblMetazoa" id="Aqu2.1.41478_001">
    <property type="protein sequence ID" value="Aqu2.1.41478_001"/>
    <property type="gene ID" value="Aqu2.1.41478"/>
</dbReference>
<feature type="compositionally biased region" description="Basic and acidic residues" evidence="1">
    <location>
        <begin position="1"/>
        <end position="15"/>
    </location>
</feature>
<feature type="region of interest" description="Disordered" evidence="1">
    <location>
        <begin position="1"/>
        <end position="33"/>
    </location>
</feature>
<organism evidence="2">
    <name type="scientific">Amphimedon queenslandica</name>
    <name type="common">Sponge</name>
    <dbReference type="NCBI Taxonomy" id="400682"/>
    <lineage>
        <taxon>Eukaryota</taxon>
        <taxon>Metazoa</taxon>
        <taxon>Porifera</taxon>
        <taxon>Demospongiae</taxon>
        <taxon>Heteroscleromorpha</taxon>
        <taxon>Haplosclerida</taxon>
        <taxon>Niphatidae</taxon>
        <taxon>Amphimedon</taxon>
    </lineage>
</organism>
<gene>
    <name evidence="2" type="primary">109590928</name>
</gene>
<evidence type="ECO:0000256" key="1">
    <source>
        <dbReference type="SAM" id="MobiDB-lite"/>
    </source>
</evidence>
<keyword evidence="3" id="KW-1185">Reference proteome</keyword>
<accession>A0A1X7VPY9</accession>
<evidence type="ECO:0000313" key="3">
    <source>
        <dbReference type="Proteomes" id="UP000007879"/>
    </source>
</evidence>
<dbReference type="Proteomes" id="UP000007879">
    <property type="component" value="Unassembled WGS sequence"/>
</dbReference>
<dbReference type="AlphaFoldDB" id="A0A1X7VPY9"/>
<protein>
    <submittedName>
        <fullName evidence="2">Uncharacterized protein</fullName>
    </submittedName>
</protein>
<reference evidence="3" key="1">
    <citation type="journal article" date="2010" name="Nature">
        <title>The Amphimedon queenslandica genome and the evolution of animal complexity.</title>
        <authorList>
            <person name="Srivastava M."/>
            <person name="Simakov O."/>
            <person name="Chapman J."/>
            <person name="Fahey B."/>
            <person name="Gauthier M.E."/>
            <person name="Mitros T."/>
            <person name="Richards G.S."/>
            <person name="Conaco C."/>
            <person name="Dacre M."/>
            <person name="Hellsten U."/>
            <person name="Larroux C."/>
            <person name="Putnam N.H."/>
            <person name="Stanke M."/>
            <person name="Adamska M."/>
            <person name="Darling A."/>
            <person name="Degnan S.M."/>
            <person name="Oakley T.H."/>
            <person name="Plachetzki D.C."/>
            <person name="Zhai Y."/>
            <person name="Adamski M."/>
            <person name="Calcino A."/>
            <person name="Cummins S.F."/>
            <person name="Goodstein D.M."/>
            <person name="Harris C."/>
            <person name="Jackson D.J."/>
            <person name="Leys S.P."/>
            <person name="Shu S."/>
            <person name="Woodcroft B.J."/>
            <person name="Vervoort M."/>
            <person name="Kosik K.S."/>
            <person name="Manning G."/>
            <person name="Degnan B.M."/>
            <person name="Rokhsar D.S."/>
        </authorList>
    </citation>
    <scope>NUCLEOTIDE SEQUENCE [LARGE SCALE GENOMIC DNA]</scope>
</reference>
<sequence length="789" mass="90213">MADWHRSIQAKDESRSSLVASSPSTISSTHSTIDGPEPFAVSPTYFKGVIMEREVSLAVFLLIVNGLPLCQKSEVIRGFLSGYYVDEEMPKHGLSFYEFASAEYVKSGQFYKPGLRSARTSAEDCYLRAMNAGMNQVQAGTKTYEGDEGGLPEHLKFKNDELNSCFHETFLALKSKNKKSSSTWGNQGFVLFNLWDIGHSRTVYHFLPALHGHLCHSYSWLFFDLHRDSQNLYKRFQSKENLMNYRPRIHYLIRSAKLNLAAEKKACSMFAISHVDPKVDDKVLQSVKRDFESTAAQIGVSDIIDFDVKPLQPGHNCKQVIQEKMDALISQELRSKFNVPFSFIFLRSIYYQNDKIVHVKKTAIQELAKELNIVGDKFFEFCKFFSSCGSIIDVSLIDPKSEYIIMKPSKFLEEIDKLFHTDDQMLADKGILTLVTAERLFNGQSHADAYTKILVSLSLAIELEEDQIKMVSHRGTGNNKVWYLPDIRCTPPCLDTTELRTNALRLLRSYNSSLGHLQTSFVTHFLKINKKSKVCVEDETPTNVTRIEAFDKNEESVIFEVIYFGFNLEFRIPVANKEVFSQIIGTCHKIMELDVKTNYNFAVLCSKDPSSTDPKYELTRDRHLLPFDIRSCDECKKNKHDEDSLFLMWDEVVTNDPVKEGRKLNGDTILLDDATNIATNLQGLNHSTINVLARKLDISLDENTARLSSWRLPMAILVECEKKYPEAISKRHFARQLAEAANEIHLEKDKELLYNAVNLLDNEILKDLKVLTEDRKKSINEEIFDPFEV</sequence>
<evidence type="ECO:0000313" key="2">
    <source>
        <dbReference type="EnsemblMetazoa" id="Aqu2.1.41478_001"/>
    </source>
</evidence>
<feature type="compositionally biased region" description="Low complexity" evidence="1">
    <location>
        <begin position="16"/>
        <end position="32"/>
    </location>
</feature>
<name>A0A1X7VPY9_AMPQE</name>